<feature type="domain" description="Spore protein YkvP/CgeB glycosyl transferase-like" evidence="1">
    <location>
        <begin position="266"/>
        <end position="380"/>
    </location>
</feature>
<sequence>MRILFCSWGNICEADLEISLRYMGHEIDVLKAKIKNKDYDADYLNIVSNELLKCRYDCLFSINYIPIISRVCKVHHIKYISWTVDSPWFYFNSETISNDCNYIFIFERQLYERFRKKSTQIYYMPLGTNVKYWDSIKLSEEDRLRFSTDVSFVGSLYEDKHDFDKVEIPDYLRGYFEGIIEAQTNVYGYNFLNDVITDEAVKEFSSCAGWNTLGRDYQVTEREIVLTEFIGKKCAEVERHRVVSKLAKNFKFDLYTLSDTKSMPYVNNKGPADSRIDMPKIFKCSKININMTIKTIETGIPLRVYDIMGCGGFVITNYQSEINEYFIPDVDLVVYESLEDLVYKISYYLQHEEERKKIAQNGYHKVKELYTYEKRLEQIIQSVWKNKCNCYGINSHKSIHQYLALKSLLSQIKITNILDVGLFLYNNESLLDGITPEYIVDGVEIVYQIDHTSKQCIYRNIYKLDNMSDMYYDIIIMIEILKFLKVDEILCLMAQLKRLGHTILVDFDEDYMTLFKSYSEYNVQSLQLGECKLLLITVNEQ</sequence>
<dbReference type="Gene3D" id="3.40.50.2000">
    <property type="entry name" value="Glycogen Phosphorylase B"/>
    <property type="match status" value="1"/>
</dbReference>
<dbReference type="RefSeq" id="WP_110291119.1">
    <property type="nucleotide sequence ID" value="NZ_QICS01000005.1"/>
</dbReference>
<comment type="caution">
    <text evidence="2">The sequence shown here is derived from an EMBL/GenBank/DDBJ whole genome shotgun (WGS) entry which is preliminary data.</text>
</comment>
<accession>A0A318ELS5</accession>
<dbReference type="Pfam" id="PF13524">
    <property type="entry name" value="Glyco_trans_1_2"/>
    <property type="match status" value="1"/>
</dbReference>
<dbReference type="SUPFAM" id="SSF53756">
    <property type="entry name" value="UDP-Glycosyltransferase/glycogen phosphorylase"/>
    <property type="match status" value="1"/>
</dbReference>
<dbReference type="InterPro" id="IPR055259">
    <property type="entry name" value="YkvP/CgeB_Glyco_trans-like"/>
</dbReference>
<evidence type="ECO:0000259" key="1">
    <source>
        <dbReference type="Pfam" id="PF13524"/>
    </source>
</evidence>
<dbReference type="Proteomes" id="UP000247523">
    <property type="component" value="Unassembled WGS sequence"/>
</dbReference>
<gene>
    <name evidence="2" type="ORF">C8E03_105121</name>
</gene>
<dbReference type="EMBL" id="QICS01000005">
    <property type="protein sequence ID" value="PXV90213.1"/>
    <property type="molecule type" value="Genomic_DNA"/>
</dbReference>
<evidence type="ECO:0000313" key="3">
    <source>
        <dbReference type="Proteomes" id="UP000247523"/>
    </source>
</evidence>
<protein>
    <submittedName>
        <fullName evidence="2">Spore maturation protein CgeB</fullName>
    </submittedName>
</protein>
<organism evidence="2 3">
    <name type="scientific">Lachnotalea glycerini</name>
    <dbReference type="NCBI Taxonomy" id="1763509"/>
    <lineage>
        <taxon>Bacteria</taxon>
        <taxon>Bacillati</taxon>
        <taxon>Bacillota</taxon>
        <taxon>Clostridia</taxon>
        <taxon>Lachnospirales</taxon>
        <taxon>Lachnospiraceae</taxon>
        <taxon>Lachnotalea</taxon>
    </lineage>
</organism>
<dbReference type="AlphaFoldDB" id="A0A318ELS5"/>
<reference evidence="2 3" key="1">
    <citation type="submission" date="2018-05" db="EMBL/GenBank/DDBJ databases">
        <title>Genomic Encyclopedia of Type Strains, Phase IV (KMG-IV): sequencing the most valuable type-strain genomes for metagenomic binning, comparative biology and taxonomic classification.</title>
        <authorList>
            <person name="Goeker M."/>
        </authorList>
    </citation>
    <scope>NUCLEOTIDE SEQUENCE [LARGE SCALE GENOMIC DNA]</scope>
    <source>
        <strain evidence="2 3">DSM 28816</strain>
    </source>
</reference>
<proteinExistence type="predicted"/>
<name>A0A318ELS5_9FIRM</name>
<evidence type="ECO:0000313" key="2">
    <source>
        <dbReference type="EMBL" id="PXV90213.1"/>
    </source>
</evidence>